<comment type="caution">
    <text evidence="2">The sequence shown here is derived from an EMBL/GenBank/DDBJ whole genome shotgun (WGS) entry which is preliminary data.</text>
</comment>
<dbReference type="AlphaFoldDB" id="A0AA36NHQ9"/>
<feature type="region of interest" description="Disordered" evidence="1">
    <location>
        <begin position="92"/>
        <end position="188"/>
    </location>
</feature>
<gene>
    <name evidence="2" type="ORF">EVOR1521_LOCUS25512</name>
</gene>
<dbReference type="EMBL" id="CAUJNA010003462">
    <property type="protein sequence ID" value="CAJ1402683.1"/>
    <property type="molecule type" value="Genomic_DNA"/>
</dbReference>
<reference evidence="2" key="1">
    <citation type="submission" date="2023-08" db="EMBL/GenBank/DDBJ databases">
        <authorList>
            <person name="Chen Y."/>
            <person name="Shah S."/>
            <person name="Dougan E. K."/>
            <person name="Thang M."/>
            <person name="Chan C."/>
        </authorList>
    </citation>
    <scope>NUCLEOTIDE SEQUENCE</scope>
</reference>
<name>A0AA36NHQ9_9DINO</name>
<evidence type="ECO:0000313" key="2">
    <source>
        <dbReference type="EMBL" id="CAJ1402683.1"/>
    </source>
</evidence>
<accession>A0AA36NHQ9</accession>
<feature type="compositionally biased region" description="Low complexity" evidence="1">
    <location>
        <begin position="113"/>
        <end position="135"/>
    </location>
</feature>
<organism evidence="2 3">
    <name type="scientific">Effrenium voratum</name>
    <dbReference type="NCBI Taxonomy" id="2562239"/>
    <lineage>
        <taxon>Eukaryota</taxon>
        <taxon>Sar</taxon>
        <taxon>Alveolata</taxon>
        <taxon>Dinophyceae</taxon>
        <taxon>Suessiales</taxon>
        <taxon>Symbiodiniaceae</taxon>
        <taxon>Effrenium</taxon>
    </lineage>
</organism>
<evidence type="ECO:0000256" key="1">
    <source>
        <dbReference type="SAM" id="MobiDB-lite"/>
    </source>
</evidence>
<sequence length="351" mass="38241">MFEVSELIPVKEFLEDEKNNPKKKKFKNDSERKKYIKEVLKIPLVKNPANNKDCVAVANKTVMLSGQRLSATRTKEQEFDDRAEAREAMTKAAAQYDVETTTQGAIDTAVGRNNDSSDSSTDDSSASDNDSSKSSFGGRLRDSPVQKKKRRAAKAAAKPNGAAPSATPGSKRRRGGSSAAESKKAANRESLISQAQKLLESLKELSPDVVWRSVIRAAELDRRLTKVPSLLDELDVLAGDMDAPEDMKAQAGELHVAISKKSEEVTGVKELSRILRFMPLADLAADLDKPDGQLLKALEACVDSLLQCPVALPDIIQFIAKKLVDAARLQRRNVTRDCDSEACFGVGTVGR</sequence>
<protein>
    <submittedName>
        <fullName evidence="2">Uncharacterized protein</fullName>
    </submittedName>
</protein>
<evidence type="ECO:0000313" key="3">
    <source>
        <dbReference type="Proteomes" id="UP001178507"/>
    </source>
</evidence>
<dbReference type="Proteomes" id="UP001178507">
    <property type="component" value="Unassembled WGS sequence"/>
</dbReference>
<proteinExistence type="predicted"/>
<keyword evidence="3" id="KW-1185">Reference proteome</keyword>